<dbReference type="RefSeq" id="WP_158762207.1">
    <property type="nucleotide sequence ID" value="NZ_CP046911.1"/>
</dbReference>
<dbReference type="FunFam" id="1.10.10.10:FF:000001">
    <property type="entry name" value="LysR family transcriptional regulator"/>
    <property type="match status" value="1"/>
</dbReference>
<evidence type="ECO:0000256" key="1">
    <source>
        <dbReference type="ARBA" id="ARBA00009437"/>
    </source>
</evidence>
<evidence type="ECO:0000259" key="5">
    <source>
        <dbReference type="PROSITE" id="PS50931"/>
    </source>
</evidence>
<keyword evidence="7" id="KW-1185">Reference proteome</keyword>
<dbReference type="SUPFAM" id="SSF53850">
    <property type="entry name" value="Periplasmic binding protein-like II"/>
    <property type="match status" value="1"/>
</dbReference>
<sequence length="292" mass="31572">MRGFEFDQLKTFAAVANVGSLSAAAPLLHLSQSTISEQVRKLEVRAGVPLFVRSKRGVELTPAGTRLLEHARRLVALNEAAFDEVRGQAIKGELRVAITEYFRTNEVAGLLVRLRDCYPQLSLHVSAMKSADIEVAYAKRQIDLGVVMHLSSGPFRPAAADADTRWELLREPLYWVASPALAEQLPQALPLVLLPGDCMMHQVAVRLLEENDIPYVLVHSASGVAGLQSMLAAGLGVGCLCASAIGEGLVRLGPKHRLPTLPDAVFSLMPPHPGEGDTVTQAREVLARQLLV</sequence>
<dbReference type="OrthoDB" id="8809624at2"/>
<reference evidence="6 7" key="1">
    <citation type="submission" date="2019-12" db="EMBL/GenBank/DDBJ databases">
        <title>Paraburkholderia acidiphila 7Q-K02 sp. nov and Paraburkholderia acidisoli DHF22 sp. nov., two strains isolated from forest soil.</title>
        <authorList>
            <person name="Gao Z."/>
            <person name="Qiu L."/>
        </authorList>
    </citation>
    <scope>NUCLEOTIDE SEQUENCE [LARGE SCALE GENOMIC DNA]</scope>
    <source>
        <strain evidence="6 7">7Q-K02</strain>
    </source>
</reference>
<dbReference type="InterPro" id="IPR036388">
    <property type="entry name" value="WH-like_DNA-bd_sf"/>
</dbReference>
<protein>
    <submittedName>
        <fullName evidence="6">LysR family transcriptional regulator</fullName>
    </submittedName>
</protein>
<dbReference type="InterPro" id="IPR036390">
    <property type="entry name" value="WH_DNA-bd_sf"/>
</dbReference>
<dbReference type="Pfam" id="PF00126">
    <property type="entry name" value="HTH_1"/>
    <property type="match status" value="1"/>
</dbReference>
<dbReference type="EMBL" id="CP046911">
    <property type="protein sequence ID" value="QGZ59023.1"/>
    <property type="molecule type" value="Genomic_DNA"/>
</dbReference>
<gene>
    <name evidence="6" type="ORF">FAZ97_29215</name>
</gene>
<dbReference type="KEGG" id="pacp:FAZ97_29215"/>
<dbReference type="PROSITE" id="PS50931">
    <property type="entry name" value="HTH_LYSR"/>
    <property type="match status" value="1"/>
</dbReference>
<organism evidence="6 7">
    <name type="scientific">Paraburkholderia acidiphila</name>
    <dbReference type="NCBI Taxonomy" id="2571747"/>
    <lineage>
        <taxon>Bacteria</taxon>
        <taxon>Pseudomonadati</taxon>
        <taxon>Pseudomonadota</taxon>
        <taxon>Betaproteobacteria</taxon>
        <taxon>Burkholderiales</taxon>
        <taxon>Burkholderiaceae</taxon>
        <taxon>Paraburkholderia</taxon>
    </lineage>
</organism>
<dbReference type="InterPro" id="IPR050176">
    <property type="entry name" value="LTTR"/>
</dbReference>
<proteinExistence type="inferred from homology"/>
<dbReference type="InterPro" id="IPR000847">
    <property type="entry name" value="LysR_HTH_N"/>
</dbReference>
<name>A0A7Z2GC11_9BURK</name>
<dbReference type="PRINTS" id="PR00039">
    <property type="entry name" value="HTHLYSR"/>
</dbReference>
<dbReference type="Gene3D" id="3.40.190.10">
    <property type="entry name" value="Periplasmic binding protein-like II"/>
    <property type="match status" value="2"/>
</dbReference>
<comment type="similarity">
    <text evidence="1">Belongs to the LysR transcriptional regulatory family.</text>
</comment>
<keyword evidence="2" id="KW-0805">Transcription regulation</keyword>
<dbReference type="PANTHER" id="PTHR30579:SF7">
    <property type="entry name" value="HTH-TYPE TRANSCRIPTIONAL REGULATOR LRHA-RELATED"/>
    <property type="match status" value="1"/>
</dbReference>
<evidence type="ECO:0000256" key="3">
    <source>
        <dbReference type="ARBA" id="ARBA00023125"/>
    </source>
</evidence>
<keyword evidence="4" id="KW-0804">Transcription</keyword>
<dbReference type="Gene3D" id="1.10.10.10">
    <property type="entry name" value="Winged helix-like DNA-binding domain superfamily/Winged helix DNA-binding domain"/>
    <property type="match status" value="1"/>
</dbReference>
<dbReference type="Pfam" id="PF03466">
    <property type="entry name" value="LysR_substrate"/>
    <property type="match status" value="1"/>
</dbReference>
<dbReference type="AlphaFoldDB" id="A0A7Z2GC11"/>
<evidence type="ECO:0000313" key="7">
    <source>
        <dbReference type="Proteomes" id="UP000434209"/>
    </source>
</evidence>
<accession>A0A7Z2GC11</accession>
<dbReference type="Proteomes" id="UP000434209">
    <property type="component" value="Chromosome 3"/>
</dbReference>
<evidence type="ECO:0000256" key="4">
    <source>
        <dbReference type="ARBA" id="ARBA00023163"/>
    </source>
</evidence>
<dbReference type="InterPro" id="IPR005119">
    <property type="entry name" value="LysR_subst-bd"/>
</dbReference>
<dbReference type="SUPFAM" id="SSF46785">
    <property type="entry name" value="Winged helix' DNA-binding domain"/>
    <property type="match status" value="1"/>
</dbReference>
<evidence type="ECO:0000313" key="6">
    <source>
        <dbReference type="EMBL" id="QGZ59023.1"/>
    </source>
</evidence>
<keyword evidence="3" id="KW-0238">DNA-binding</keyword>
<dbReference type="PANTHER" id="PTHR30579">
    <property type="entry name" value="TRANSCRIPTIONAL REGULATOR"/>
    <property type="match status" value="1"/>
</dbReference>
<dbReference type="GO" id="GO:0003700">
    <property type="term" value="F:DNA-binding transcription factor activity"/>
    <property type="evidence" value="ECO:0007669"/>
    <property type="project" value="InterPro"/>
</dbReference>
<feature type="domain" description="HTH lysR-type" evidence="5">
    <location>
        <begin position="4"/>
        <end position="61"/>
    </location>
</feature>
<dbReference type="GO" id="GO:0003677">
    <property type="term" value="F:DNA binding"/>
    <property type="evidence" value="ECO:0007669"/>
    <property type="project" value="UniProtKB-KW"/>
</dbReference>
<evidence type="ECO:0000256" key="2">
    <source>
        <dbReference type="ARBA" id="ARBA00023015"/>
    </source>
</evidence>